<dbReference type="Proteomes" id="UP000052978">
    <property type="component" value="Unassembled WGS sequence"/>
</dbReference>
<sequence>MYSVESSYHQVDEPSRQEQCPVGAERWASLLEERKERVGELVAIRLSVAWLINLGASCSQQESEGNGLSAKEGFSVPCQLLPFLQRGSRRTLNPATEPAVPLAMCTWRWNITSVDFLWSCLLALGQGGGIYIPEYKRTSGSL</sequence>
<name>S7MEL7_MYOBR</name>
<evidence type="ECO:0000313" key="1">
    <source>
        <dbReference type="EMBL" id="EPQ02764.1"/>
    </source>
</evidence>
<reference evidence="1 2" key="1">
    <citation type="journal article" date="2013" name="Nat. Commun.">
        <title>Genome analysis reveals insights into physiology and longevity of the Brandt's bat Myotis brandtii.</title>
        <authorList>
            <person name="Seim I."/>
            <person name="Fang X."/>
            <person name="Xiong Z."/>
            <person name="Lobanov A.V."/>
            <person name="Huang Z."/>
            <person name="Ma S."/>
            <person name="Feng Y."/>
            <person name="Turanov A.A."/>
            <person name="Zhu Y."/>
            <person name="Lenz T.L."/>
            <person name="Gerashchenko M.V."/>
            <person name="Fan D."/>
            <person name="Hee Yim S."/>
            <person name="Yao X."/>
            <person name="Jordan D."/>
            <person name="Xiong Y."/>
            <person name="Ma Y."/>
            <person name="Lyapunov A.N."/>
            <person name="Chen G."/>
            <person name="Kulakova O.I."/>
            <person name="Sun Y."/>
            <person name="Lee S.G."/>
            <person name="Bronson R.T."/>
            <person name="Moskalev A.A."/>
            <person name="Sunyaev S.R."/>
            <person name="Zhang G."/>
            <person name="Krogh A."/>
            <person name="Wang J."/>
            <person name="Gladyshev V.N."/>
        </authorList>
    </citation>
    <scope>NUCLEOTIDE SEQUENCE [LARGE SCALE GENOMIC DNA]</scope>
</reference>
<keyword evidence="2" id="KW-1185">Reference proteome</keyword>
<organism evidence="1 2">
    <name type="scientific">Myotis brandtii</name>
    <name type="common">Brandt's bat</name>
    <dbReference type="NCBI Taxonomy" id="109478"/>
    <lineage>
        <taxon>Eukaryota</taxon>
        <taxon>Metazoa</taxon>
        <taxon>Chordata</taxon>
        <taxon>Craniata</taxon>
        <taxon>Vertebrata</taxon>
        <taxon>Euteleostomi</taxon>
        <taxon>Mammalia</taxon>
        <taxon>Eutheria</taxon>
        <taxon>Laurasiatheria</taxon>
        <taxon>Chiroptera</taxon>
        <taxon>Yangochiroptera</taxon>
        <taxon>Vespertilionidae</taxon>
        <taxon>Myotis</taxon>
    </lineage>
</organism>
<dbReference type="EMBL" id="KE161258">
    <property type="protein sequence ID" value="EPQ02764.1"/>
    <property type="molecule type" value="Genomic_DNA"/>
</dbReference>
<accession>S7MEL7</accession>
<dbReference type="AlphaFoldDB" id="S7MEL7"/>
<proteinExistence type="predicted"/>
<evidence type="ECO:0000313" key="2">
    <source>
        <dbReference type="Proteomes" id="UP000052978"/>
    </source>
</evidence>
<protein>
    <submittedName>
        <fullName evidence="1">Uncharacterized protein</fullName>
    </submittedName>
</protein>
<gene>
    <name evidence="1" type="ORF">D623_10015744</name>
</gene>